<dbReference type="Proteomes" id="UP000636956">
    <property type="component" value="Unassembled WGS sequence"/>
</dbReference>
<dbReference type="GO" id="GO:0006355">
    <property type="term" value="P:regulation of DNA-templated transcription"/>
    <property type="evidence" value="ECO:0007669"/>
    <property type="project" value="InterPro"/>
</dbReference>
<reference evidence="3" key="1">
    <citation type="journal article" date="2014" name="Int. J. Syst. Evol. Microbiol.">
        <title>Complete genome sequence of Corynebacterium casei LMG S-19264T (=DSM 44701T), isolated from a smear-ripened cheese.</title>
        <authorList>
            <consortium name="US DOE Joint Genome Institute (JGI-PGF)"/>
            <person name="Walter F."/>
            <person name="Albersmeier A."/>
            <person name="Kalinowski J."/>
            <person name="Ruckert C."/>
        </authorList>
    </citation>
    <scope>NUCLEOTIDE SEQUENCE</scope>
    <source>
        <strain evidence="3">CGMCC 1.8984</strain>
    </source>
</reference>
<keyword evidence="4" id="KW-1185">Reference proteome</keyword>
<keyword evidence="2" id="KW-0812">Transmembrane</keyword>
<comment type="caution">
    <text evidence="3">The sequence shown here is derived from an EMBL/GenBank/DDBJ whole genome shotgun (WGS) entry which is preliminary data.</text>
</comment>
<feature type="compositionally biased region" description="Pro residues" evidence="1">
    <location>
        <begin position="157"/>
        <end position="167"/>
    </location>
</feature>
<proteinExistence type="predicted"/>
<feature type="compositionally biased region" description="Basic and acidic residues" evidence="1">
    <location>
        <begin position="168"/>
        <end position="185"/>
    </location>
</feature>
<gene>
    <name evidence="3" type="ORF">GCM10011372_32660</name>
</gene>
<evidence type="ECO:0000313" key="4">
    <source>
        <dbReference type="Proteomes" id="UP000636956"/>
    </source>
</evidence>
<accession>A0A917PUA5</accession>
<name>A0A917PUA5_9MICO</name>
<protein>
    <submittedName>
        <fullName evidence="3">Uncharacterized protein</fullName>
    </submittedName>
</protein>
<feature type="region of interest" description="Disordered" evidence="1">
    <location>
        <begin position="157"/>
        <end position="186"/>
    </location>
</feature>
<dbReference type="SUPFAM" id="SSF47598">
    <property type="entry name" value="Ribbon-helix-helix"/>
    <property type="match status" value="1"/>
</dbReference>
<keyword evidence="2" id="KW-0472">Membrane</keyword>
<feature type="transmembrane region" description="Helical" evidence="2">
    <location>
        <begin position="129"/>
        <end position="151"/>
    </location>
</feature>
<sequence length="346" mass="37736">MLSLDVVGDGFERLLSPADGVGTIEAARKVESTVYTVRIGAPLEEFVARYASWAPGSYFGLTDLGGQVFLWSTTRYAFDSGLRGVVGLHPVADRPQTTFSLPWGSWVSAGESTAAADQPVTFEVRAANIVGIVAMVGVIAAAAVGLGWPAASTRIVPPPRAPSLPPPHTHEDPGQRPHGGHDPDSHVAWTSALAIAGDRSSVGGVRHTRTVDEPLRVDDRRDGLDDHPRDADELQEEPMNTRERRHFELPASPEVESVETEEVIYHGEPLTDERVRQIVEDVRRANLIPGGKSLNRDGSHSRRLSLRLQDELFLALEHAADESHVSVSKFTRAVLEEWAERRRAAL</sequence>
<feature type="region of interest" description="Disordered" evidence="1">
    <location>
        <begin position="200"/>
        <end position="237"/>
    </location>
</feature>
<organism evidence="3 4">
    <name type="scientific">Agromyces bauzanensis</name>
    <dbReference type="NCBI Taxonomy" id="1308924"/>
    <lineage>
        <taxon>Bacteria</taxon>
        <taxon>Bacillati</taxon>
        <taxon>Actinomycetota</taxon>
        <taxon>Actinomycetes</taxon>
        <taxon>Micrococcales</taxon>
        <taxon>Microbacteriaceae</taxon>
        <taxon>Agromyces</taxon>
    </lineage>
</organism>
<evidence type="ECO:0000256" key="2">
    <source>
        <dbReference type="SAM" id="Phobius"/>
    </source>
</evidence>
<evidence type="ECO:0000256" key="1">
    <source>
        <dbReference type="SAM" id="MobiDB-lite"/>
    </source>
</evidence>
<evidence type="ECO:0000313" key="3">
    <source>
        <dbReference type="EMBL" id="GGJ91660.1"/>
    </source>
</evidence>
<dbReference type="AlphaFoldDB" id="A0A917PUA5"/>
<reference evidence="3" key="2">
    <citation type="submission" date="2020-09" db="EMBL/GenBank/DDBJ databases">
        <authorList>
            <person name="Sun Q."/>
            <person name="Zhou Y."/>
        </authorList>
    </citation>
    <scope>NUCLEOTIDE SEQUENCE</scope>
    <source>
        <strain evidence="3">CGMCC 1.8984</strain>
    </source>
</reference>
<dbReference type="EMBL" id="BMMD01000025">
    <property type="protein sequence ID" value="GGJ91660.1"/>
    <property type="molecule type" value="Genomic_DNA"/>
</dbReference>
<feature type="compositionally biased region" description="Basic and acidic residues" evidence="1">
    <location>
        <begin position="209"/>
        <end position="232"/>
    </location>
</feature>
<dbReference type="InterPro" id="IPR010985">
    <property type="entry name" value="Ribbon_hlx_hlx"/>
</dbReference>
<keyword evidence="2" id="KW-1133">Transmembrane helix</keyword>